<proteinExistence type="predicted"/>
<reference evidence="1" key="1">
    <citation type="submission" date="2021-01" db="EMBL/GenBank/DDBJ databases">
        <authorList>
            <person name="Corre E."/>
            <person name="Pelletier E."/>
            <person name="Niang G."/>
            <person name="Scheremetjew M."/>
            <person name="Finn R."/>
            <person name="Kale V."/>
            <person name="Holt S."/>
            <person name="Cochrane G."/>
            <person name="Meng A."/>
            <person name="Brown T."/>
            <person name="Cohen L."/>
        </authorList>
    </citation>
    <scope>NUCLEOTIDE SEQUENCE</scope>
    <source>
        <strain evidence="1">CCMP147</strain>
    </source>
</reference>
<accession>A0A7R9VFD9</accession>
<organism evidence="1">
    <name type="scientific">Pseudictyota dubia</name>
    <dbReference type="NCBI Taxonomy" id="2749911"/>
    <lineage>
        <taxon>Eukaryota</taxon>
        <taxon>Sar</taxon>
        <taxon>Stramenopiles</taxon>
        <taxon>Ochrophyta</taxon>
        <taxon>Bacillariophyta</taxon>
        <taxon>Mediophyceae</taxon>
        <taxon>Biddulphiophycidae</taxon>
        <taxon>Eupodiscales</taxon>
        <taxon>Odontellaceae</taxon>
        <taxon>Pseudictyota</taxon>
    </lineage>
</organism>
<dbReference type="AlphaFoldDB" id="A0A7R9VFD9"/>
<name>A0A7R9VFD9_9STRA</name>
<dbReference type="InterPro" id="IPR011990">
    <property type="entry name" value="TPR-like_helical_dom_sf"/>
</dbReference>
<dbReference type="SUPFAM" id="SSF48452">
    <property type="entry name" value="TPR-like"/>
    <property type="match status" value="1"/>
</dbReference>
<evidence type="ECO:0008006" key="2">
    <source>
        <dbReference type="Google" id="ProtNLM"/>
    </source>
</evidence>
<dbReference type="EMBL" id="HBED01002235">
    <property type="protein sequence ID" value="CAD8292663.1"/>
    <property type="molecule type" value="Transcribed_RNA"/>
</dbReference>
<dbReference type="Gene3D" id="1.25.40.10">
    <property type="entry name" value="Tetratricopeptide repeat domain"/>
    <property type="match status" value="1"/>
</dbReference>
<sequence>MAAASFESDIIFFDFQKVGVLYLQQGNAESALEYLGVCADNLSRFSSTPGLEERHSIDRKNLDLAKTLKYLANAHLLLGEVQEAVTILARAASHCNKAGRDWANVATFSPASIEIYTLISTCICGAAACA</sequence>
<evidence type="ECO:0000313" key="1">
    <source>
        <dbReference type="EMBL" id="CAD8292663.1"/>
    </source>
</evidence>
<gene>
    <name evidence="1" type="ORF">TDUB1175_LOCUS1105</name>
</gene>
<protein>
    <recommendedName>
        <fullName evidence="2">MalT-like TPR region domain-containing protein</fullName>
    </recommendedName>
</protein>